<dbReference type="HOGENOM" id="CLU_1490595_0_0_1"/>
<dbReference type="EMBL" id="KB097106">
    <property type="protein sequence ID" value="ESN99663.1"/>
    <property type="molecule type" value="Genomic_DNA"/>
</dbReference>
<keyword evidence="4" id="KW-1185">Reference proteome</keyword>
<dbReference type="KEGG" id="hro:HELRODRAFT_176837"/>
<evidence type="ECO:0000313" key="4">
    <source>
        <dbReference type="Proteomes" id="UP000015101"/>
    </source>
</evidence>
<proteinExistence type="predicted"/>
<dbReference type="EMBL" id="AMQM01005854">
    <property type="status" value="NOT_ANNOTATED_CDS"/>
    <property type="molecule type" value="Genomic_DNA"/>
</dbReference>
<accession>T1FAY2</accession>
<dbReference type="Proteomes" id="UP000015101">
    <property type="component" value="Unassembled WGS sequence"/>
</dbReference>
<dbReference type="CTD" id="20205981"/>
<dbReference type="GeneID" id="20205981"/>
<dbReference type="AlphaFoldDB" id="T1FAY2"/>
<evidence type="ECO:0000313" key="2">
    <source>
        <dbReference type="EMBL" id="ESN99663.1"/>
    </source>
</evidence>
<dbReference type="EnsemblMetazoa" id="HelroT176837">
    <property type="protein sequence ID" value="HelroP176837"/>
    <property type="gene ID" value="HelroG176837"/>
</dbReference>
<dbReference type="RefSeq" id="XP_009022409.1">
    <property type="nucleotide sequence ID" value="XM_009024161.1"/>
</dbReference>
<name>T1FAY2_HELRO</name>
<reference evidence="2 4" key="2">
    <citation type="journal article" date="2013" name="Nature">
        <title>Insights into bilaterian evolution from three spiralian genomes.</title>
        <authorList>
            <person name="Simakov O."/>
            <person name="Marletaz F."/>
            <person name="Cho S.J."/>
            <person name="Edsinger-Gonzales E."/>
            <person name="Havlak P."/>
            <person name="Hellsten U."/>
            <person name="Kuo D.H."/>
            <person name="Larsson T."/>
            <person name="Lv J."/>
            <person name="Arendt D."/>
            <person name="Savage R."/>
            <person name="Osoegawa K."/>
            <person name="de Jong P."/>
            <person name="Grimwood J."/>
            <person name="Chapman J.A."/>
            <person name="Shapiro H."/>
            <person name="Aerts A."/>
            <person name="Otillar R.P."/>
            <person name="Terry A.Y."/>
            <person name="Boore J.L."/>
            <person name="Grigoriev I.V."/>
            <person name="Lindberg D.R."/>
            <person name="Seaver E.C."/>
            <person name="Weisblat D.A."/>
            <person name="Putnam N.H."/>
            <person name="Rokhsar D.S."/>
        </authorList>
    </citation>
    <scope>NUCLEOTIDE SEQUENCE</scope>
</reference>
<reference evidence="4" key="1">
    <citation type="submission" date="2012-12" db="EMBL/GenBank/DDBJ databases">
        <authorList>
            <person name="Hellsten U."/>
            <person name="Grimwood J."/>
            <person name="Chapman J.A."/>
            <person name="Shapiro H."/>
            <person name="Aerts A."/>
            <person name="Otillar R.P."/>
            <person name="Terry A.Y."/>
            <person name="Boore J.L."/>
            <person name="Simakov O."/>
            <person name="Marletaz F."/>
            <person name="Cho S.-J."/>
            <person name="Edsinger-Gonzales E."/>
            <person name="Havlak P."/>
            <person name="Kuo D.-H."/>
            <person name="Larsson T."/>
            <person name="Lv J."/>
            <person name="Arendt D."/>
            <person name="Savage R."/>
            <person name="Osoegawa K."/>
            <person name="de Jong P."/>
            <person name="Lindberg D.R."/>
            <person name="Seaver E.C."/>
            <person name="Weisblat D.A."/>
            <person name="Putnam N.H."/>
            <person name="Grigoriev I.V."/>
            <person name="Rokhsar D.S."/>
        </authorList>
    </citation>
    <scope>NUCLEOTIDE SEQUENCE</scope>
</reference>
<dbReference type="OrthoDB" id="2016582at2759"/>
<protein>
    <submittedName>
        <fullName evidence="2 3">Uncharacterized protein</fullName>
    </submittedName>
</protein>
<evidence type="ECO:0000256" key="1">
    <source>
        <dbReference type="SAM" id="MobiDB-lite"/>
    </source>
</evidence>
<reference evidence="3" key="3">
    <citation type="submission" date="2015-06" db="UniProtKB">
        <authorList>
            <consortium name="EnsemblMetazoa"/>
        </authorList>
    </citation>
    <scope>IDENTIFICATION</scope>
</reference>
<feature type="region of interest" description="Disordered" evidence="1">
    <location>
        <begin position="26"/>
        <end position="53"/>
    </location>
</feature>
<evidence type="ECO:0000313" key="3">
    <source>
        <dbReference type="EnsemblMetazoa" id="HelroP176837"/>
    </source>
</evidence>
<sequence>MAPTLQQCPVCFNHYRSTPDEKLCRHGGKVKGQECSGSRKKVDPSGARPASPHRSPVILSAWITLLSELKFALGRVSCLSAHDALTIIRNALSLPKLMYFLRTSKHIDPSKLGEFDGALRTALSSICNVQAPGRMHANTLESRQMFGVGCYGPWHPRRTIRKPDKQKRNKTQKIRYTHKKY</sequence>
<dbReference type="InParanoid" id="T1FAY2"/>
<organism evidence="3 4">
    <name type="scientific">Helobdella robusta</name>
    <name type="common">Californian leech</name>
    <dbReference type="NCBI Taxonomy" id="6412"/>
    <lineage>
        <taxon>Eukaryota</taxon>
        <taxon>Metazoa</taxon>
        <taxon>Spiralia</taxon>
        <taxon>Lophotrochozoa</taxon>
        <taxon>Annelida</taxon>
        <taxon>Clitellata</taxon>
        <taxon>Hirudinea</taxon>
        <taxon>Rhynchobdellida</taxon>
        <taxon>Glossiphoniidae</taxon>
        <taxon>Helobdella</taxon>
    </lineage>
</organism>
<dbReference type="EMBL" id="AMQM01005853">
    <property type="status" value="NOT_ANNOTATED_CDS"/>
    <property type="molecule type" value="Genomic_DNA"/>
</dbReference>
<gene>
    <name evidence="3" type="primary">20205981</name>
    <name evidence="2" type="ORF">HELRODRAFT_176837</name>
</gene>